<keyword evidence="11" id="KW-1185">Reference proteome</keyword>
<dbReference type="InterPro" id="IPR006629">
    <property type="entry name" value="LITAF"/>
</dbReference>
<keyword evidence="7 8" id="KW-0472">Membrane</keyword>
<keyword evidence="8" id="KW-0812">Transmembrane</keyword>
<feature type="domain" description="LITAF" evidence="9">
    <location>
        <begin position="52"/>
        <end position="136"/>
    </location>
</feature>
<evidence type="ECO:0000256" key="4">
    <source>
        <dbReference type="ARBA" id="ARBA00005975"/>
    </source>
</evidence>
<organism evidence="10 11">
    <name type="scientific">Gryllus longicercus</name>
    <dbReference type="NCBI Taxonomy" id="2509291"/>
    <lineage>
        <taxon>Eukaryota</taxon>
        <taxon>Metazoa</taxon>
        <taxon>Ecdysozoa</taxon>
        <taxon>Arthropoda</taxon>
        <taxon>Hexapoda</taxon>
        <taxon>Insecta</taxon>
        <taxon>Pterygota</taxon>
        <taxon>Neoptera</taxon>
        <taxon>Polyneoptera</taxon>
        <taxon>Orthoptera</taxon>
        <taxon>Ensifera</taxon>
        <taxon>Gryllidea</taxon>
        <taxon>Grylloidea</taxon>
        <taxon>Gryllidae</taxon>
        <taxon>Gryllinae</taxon>
        <taxon>Gryllus</taxon>
    </lineage>
</organism>
<evidence type="ECO:0000256" key="5">
    <source>
        <dbReference type="ARBA" id="ARBA00022723"/>
    </source>
</evidence>
<dbReference type="GO" id="GO:0031902">
    <property type="term" value="C:late endosome membrane"/>
    <property type="evidence" value="ECO:0007669"/>
    <property type="project" value="UniProtKB-SubCell"/>
</dbReference>
<comment type="caution">
    <text evidence="10">The sequence shown here is derived from an EMBL/GenBank/DDBJ whole genome shotgun (WGS) entry which is preliminary data.</text>
</comment>
<dbReference type="EMBL" id="JAZDUA010000065">
    <property type="protein sequence ID" value="KAK7870051.1"/>
    <property type="molecule type" value="Genomic_DNA"/>
</dbReference>
<evidence type="ECO:0000313" key="10">
    <source>
        <dbReference type="EMBL" id="KAK7870051.1"/>
    </source>
</evidence>
<dbReference type="InterPro" id="IPR037519">
    <property type="entry name" value="LITAF_fam"/>
</dbReference>
<evidence type="ECO:0000256" key="1">
    <source>
        <dbReference type="ARBA" id="ARBA00004414"/>
    </source>
</evidence>
<reference evidence="10 11" key="1">
    <citation type="submission" date="2024-03" db="EMBL/GenBank/DDBJ databases">
        <title>The genome assembly and annotation of the cricket Gryllus longicercus Weissman &amp; Gray.</title>
        <authorList>
            <person name="Szrajer S."/>
            <person name="Gray D."/>
            <person name="Ylla G."/>
        </authorList>
    </citation>
    <scope>NUCLEOTIDE SEQUENCE [LARGE SCALE GENOMIC DNA]</scope>
    <source>
        <strain evidence="10">DAG 2021-001</strain>
        <tissue evidence="10">Whole body minus gut</tissue>
    </source>
</reference>
<evidence type="ECO:0000256" key="8">
    <source>
        <dbReference type="SAM" id="Phobius"/>
    </source>
</evidence>
<evidence type="ECO:0000256" key="3">
    <source>
        <dbReference type="ARBA" id="ARBA00004630"/>
    </source>
</evidence>
<dbReference type="PANTHER" id="PTHR23292">
    <property type="entry name" value="LIPOPOLYSACCHARIDE-INDUCED TUMOR NECROSIS FACTOR-ALPHA FACTOR"/>
    <property type="match status" value="1"/>
</dbReference>
<accession>A0AAN9VUG6</accession>
<keyword evidence="8" id="KW-1133">Transmembrane helix</keyword>
<protein>
    <recommendedName>
        <fullName evidence="9">LITAF domain-containing protein</fullName>
    </recommendedName>
</protein>
<gene>
    <name evidence="10" type="ORF">R5R35_012007</name>
</gene>
<keyword evidence="5" id="KW-0479">Metal-binding</keyword>
<evidence type="ECO:0000313" key="11">
    <source>
        <dbReference type="Proteomes" id="UP001378592"/>
    </source>
</evidence>
<evidence type="ECO:0000256" key="2">
    <source>
        <dbReference type="ARBA" id="ARBA00004481"/>
    </source>
</evidence>
<dbReference type="GO" id="GO:0005765">
    <property type="term" value="C:lysosomal membrane"/>
    <property type="evidence" value="ECO:0007669"/>
    <property type="project" value="UniProtKB-SubCell"/>
</dbReference>
<keyword evidence="6" id="KW-0862">Zinc</keyword>
<dbReference type="PROSITE" id="PS51837">
    <property type="entry name" value="LITAF"/>
    <property type="match status" value="1"/>
</dbReference>
<dbReference type="GO" id="GO:0008270">
    <property type="term" value="F:zinc ion binding"/>
    <property type="evidence" value="ECO:0007669"/>
    <property type="project" value="TreeGrafter"/>
</dbReference>
<comment type="subcellular location">
    <subcellularLocation>
        <location evidence="2">Endosome membrane</location>
        <topology evidence="2">Peripheral membrane protein</topology>
    </subcellularLocation>
    <subcellularLocation>
        <location evidence="1">Late endosome membrane</location>
    </subcellularLocation>
    <subcellularLocation>
        <location evidence="3">Lysosome membrane</location>
        <topology evidence="3">Peripheral membrane protein</topology>
        <orientation evidence="3">Cytoplasmic side</orientation>
    </subcellularLocation>
</comment>
<dbReference type="Proteomes" id="UP001378592">
    <property type="component" value="Unassembled WGS sequence"/>
</dbReference>
<feature type="transmembrane region" description="Helical" evidence="8">
    <location>
        <begin position="89"/>
        <end position="106"/>
    </location>
</feature>
<dbReference type="PANTHER" id="PTHR23292:SF6">
    <property type="entry name" value="FI16602P1-RELATED"/>
    <property type="match status" value="1"/>
</dbReference>
<dbReference type="AlphaFoldDB" id="A0AAN9VUG6"/>
<sequence length="136" mass="14067">MNKAGPGPPPYAGGPAYSTYVPPPAAPPSYSQAVGGVPPSSPFIPPTQSIHGGPTIVTTVVPVGPQATHMICPYCQAEVDTATRTEPGLIAYLSGIVIAILGGWLGCCLIPCCIPECMDVQHTCPNCKAYLGTYRR</sequence>
<dbReference type="SMART" id="SM00714">
    <property type="entry name" value="LITAF"/>
    <property type="match status" value="1"/>
</dbReference>
<proteinExistence type="inferred from homology"/>
<dbReference type="Pfam" id="PF10601">
    <property type="entry name" value="zf-LITAF-like"/>
    <property type="match status" value="1"/>
</dbReference>
<evidence type="ECO:0000256" key="7">
    <source>
        <dbReference type="ARBA" id="ARBA00023136"/>
    </source>
</evidence>
<evidence type="ECO:0000259" key="9">
    <source>
        <dbReference type="PROSITE" id="PS51837"/>
    </source>
</evidence>
<name>A0AAN9VUG6_9ORTH</name>
<comment type="similarity">
    <text evidence="4">Belongs to the CDIP1/LITAF family.</text>
</comment>
<evidence type="ECO:0000256" key="6">
    <source>
        <dbReference type="ARBA" id="ARBA00022833"/>
    </source>
</evidence>